<protein>
    <submittedName>
        <fullName evidence="4">Nad-dependent epimerase dehydratase</fullName>
    </submittedName>
</protein>
<comment type="caution">
    <text evidence="4">The sequence shown here is derived from an EMBL/GenBank/DDBJ whole genome shotgun (WGS) entry which is preliminary data.</text>
</comment>
<dbReference type="PANTHER" id="PTHR10366:SF564">
    <property type="entry name" value="STEROL-4-ALPHA-CARBOXYLATE 3-DEHYDROGENASE, DECARBOXYLATING"/>
    <property type="match status" value="1"/>
</dbReference>
<dbReference type="Pfam" id="PF01370">
    <property type="entry name" value="Epimerase"/>
    <property type="match status" value="1"/>
</dbReference>
<evidence type="ECO:0000256" key="2">
    <source>
        <dbReference type="ARBA" id="ARBA00023445"/>
    </source>
</evidence>
<evidence type="ECO:0000259" key="3">
    <source>
        <dbReference type="Pfam" id="PF01370"/>
    </source>
</evidence>
<keyword evidence="5" id="KW-1185">Reference proteome</keyword>
<reference evidence="4 5" key="1">
    <citation type="journal article" date="2014" name="Mol. Plant">
        <title>Chromosome Scale Genome Assembly and Transcriptome Profiling of Nannochloropsis gaditana in Nitrogen Depletion.</title>
        <authorList>
            <person name="Corteggiani Carpinelli E."/>
            <person name="Telatin A."/>
            <person name="Vitulo N."/>
            <person name="Forcato C."/>
            <person name="D'Angelo M."/>
            <person name="Schiavon R."/>
            <person name="Vezzi A."/>
            <person name="Giacometti G.M."/>
            <person name="Morosinotto T."/>
            <person name="Valle G."/>
        </authorList>
    </citation>
    <scope>NUCLEOTIDE SEQUENCE [LARGE SCALE GENOMIC DNA]</scope>
    <source>
        <strain evidence="4 5">B-31</strain>
    </source>
</reference>
<keyword evidence="1" id="KW-0560">Oxidoreductase</keyword>
<proteinExistence type="inferred from homology"/>
<dbReference type="CDD" id="cd05227">
    <property type="entry name" value="AR_SDR_e"/>
    <property type="match status" value="1"/>
</dbReference>
<dbReference type="OrthoDB" id="2735536at2759"/>
<comment type="similarity">
    <text evidence="2">Belongs to the NAD(P)-dependent epimerase/dehydratase family. Dihydroflavonol-4-reductase subfamily.</text>
</comment>
<evidence type="ECO:0000313" key="4">
    <source>
        <dbReference type="EMBL" id="EWM28034.1"/>
    </source>
</evidence>
<dbReference type="FunFam" id="3.40.50.720:FF:000085">
    <property type="entry name" value="Dihydroflavonol reductase"/>
    <property type="match status" value="1"/>
</dbReference>
<accession>W7U602</accession>
<dbReference type="Proteomes" id="UP000019335">
    <property type="component" value="Chromosome 5"/>
</dbReference>
<organism evidence="4 5">
    <name type="scientific">Nannochloropsis gaditana</name>
    <dbReference type="NCBI Taxonomy" id="72520"/>
    <lineage>
        <taxon>Eukaryota</taxon>
        <taxon>Sar</taxon>
        <taxon>Stramenopiles</taxon>
        <taxon>Ochrophyta</taxon>
        <taxon>Eustigmatophyceae</taxon>
        <taxon>Eustigmatales</taxon>
        <taxon>Monodopsidaceae</taxon>
        <taxon>Nannochloropsis</taxon>
    </lineage>
</organism>
<dbReference type="GO" id="GO:0016616">
    <property type="term" value="F:oxidoreductase activity, acting on the CH-OH group of donors, NAD or NADP as acceptor"/>
    <property type="evidence" value="ECO:0007669"/>
    <property type="project" value="TreeGrafter"/>
</dbReference>
<evidence type="ECO:0000313" key="5">
    <source>
        <dbReference type="Proteomes" id="UP000019335"/>
    </source>
</evidence>
<dbReference type="SUPFAM" id="SSF51735">
    <property type="entry name" value="NAD(P)-binding Rossmann-fold domains"/>
    <property type="match status" value="1"/>
</dbReference>
<dbReference type="PANTHER" id="PTHR10366">
    <property type="entry name" value="NAD DEPENDENT EPIMERASE/DEHYDRATASE"/>
    <property type="match status" value="1"/>
</dbReference>
<feature type="domain" description="NAD-dependent epimerase/dehydratase" evidence="3">
    <location>
        <begin position="41"/>
        <end position="287"/>
    </location>
</feature>
<dbReference type="AlphaFoldDB" id="W7U602"/>
<name>W7U602_9STRA</name>
<dbReference type="Gene3D" id="3.40.50.720">
    <property type="entry name" value="NAD(P)-binding Rossmann-like Domain"/>
    <property type="match status" value="1"/>
</dbReference>
<evidence type="ECO:0000256" key="1">
    <source>
        <dbReference type="ARBA" id="ARBA00023002"/>
    </source>
</evidence>
<gene>
    <name evidence="4" type="ORF">Naga_100008g75</name>
</gene>
<sequence length="391" mass="42533">MLETDIVTTRIMNVFSNIVNRFGRESQDGALTPSTIQRTVVVVTGATGYIASHIVRVLLENGFKVRATVRDPSNKARLKFLSDLPGASERLTFHKADLLAPGSFDEVCAGATCVIHTASPVPLEMPDDPNAAVVVPAVEGTKNVFESILKAGSIKRVVLTSSIRAVFGFGNEKPPGYVYSEEDWNTTSRLENNQAYSLSKTLAEKTAWEYAEKAGKDGKKPEWDLVAIQPGLVFGPSLSGREDSMSLTLFKNLVTGHQSGMVNLAWGVVDVRDVATLHVAALTNTQASGRYIATSATLSFQEIIDTVRAKINRRLPRYAVPKAFLWIGYYSGLAGKQLSWEDIAYNVGNPVLFSNAKATKELLPEGFIEPAKTFGDMYDNLTEVGIIPEGN</sequence>
<dbReference type="EMBL" id="AZIL01000356">
    <property type="protein sequence ID" value="EWM28034.1"/>
    <property type="molecule type" value="Genomic_DNA"/>
</dbReference>
<dbReference type="InterPro" id="IPR036291">
    <property type="entry name" value="NAD(P)-bd_dom_sf"/>
</dbReference>
<dbReference type="InterPro" id="IPR050425">
    <property type="entry name" value="NAD(P)_dehydrat-like"/>
</dbReference>
<dbReference type="InterPro" id="IPR001509">
    <property type="entry name" value="Epimerase_deHydtase"/>
</dbReference>